<keyword evidence="13" id="KW-1185">Reference proteome</keyword>
<evidence type="ECO:0000256" key="8">
    <source>
        <dbReference type="ARBA" id="ARBA00022692"/>
    </source>
</evidence>
<dbReference type="EnsemblMetazoa" id="CLYHEMT002230.1">
    <property type="protein sequence ID" value="CLYHEMP002230.1"/>
    <property type="gene ID" value="CLYHEMG002230"/>
</dbReference>
<dbReference type="InterPro" id="IPR029044">
    <property type="entry name" value="Nucleotide-diphossugar_trans"/>
</dbReference>
<accession>A0A7M5TUT6</accession>
<evidence type="ECO:0000256" key="5">
    <source>
        <dbReference type="ARBA" id="ARBA00012699"/>
    </source>
</evidence>
<comment type="pathway">
    <text evidence="3">Sphingolipid metabolism.</text>
</comment>
<evidence type="ECO:0000256" key="10">
    <source>
        <dbReference type="ARBA" id="ARBA00023136"/>
    </source>
</evidence>
<proteinExistence type="inferred from homology"/>
<evidence type="ECO:0000256" key="2">
    <source>
        <dbReference type="ARBA" id="ARBA00004760"/>
    </source>
</evidence>
<dbReference type="InterPro" id="IPR025993">
    <property type="entry name" value="Ceramide_glucosylTrfase"/>
</dbReference>
<dbReference type="SUPFAM" id="SSF53448">
    <property type="entry name" value="Nucleotide-diphospho-sugar transferases"/>
    <property type="match status" value="1"/>
</dbReference>
<reference evidence="12" key="1">
    <citation type="submission" date="2021-01" db="UniProtKB">
        <authorList>
            <consortium name="EnsemblMetazoa"/>
        </authorList>
    </citation>
    <scope>IDENTIFICATION</scope>
</reference>
<dbReference type="PANTHER" id="PTHR12726:SF0">
    <property type="entry name" value="CERAMIDE GLUCOSYLTRANSFERASE"/>
    <property type="match status" value="1"/>
</dbReference>
<comment type="similarity">
    <text evidence="4">Belongs to the glycosyltransferase 2 family.</text>
</comment>
<evidence type="ECO:0000313" key="12">
    <source>
        <dbReference type="EnsemblMetazoa" id="CLYHEMP002230.1"/>
    </source>
</evidence>
<dbReference type="GO" id="GO:0006679">
    <property type="term" value="P:glucosylceramide biosynthetic process"/>
    <property type="evidence" value="ECO:0007669"/>
    <property type="project" value="TreeGrafter"/>
</dbReference>
<dbReference type="OrthoDB" id="1483400at2759"/>
<evidence type="ECO:0000313" key="13">
    <source>
        <dbReference type="Proteomes" id="UP000594262"/>
    </source>
</evidence>
<keyword evidence="8 11" id="KW-0812">Transmembrane</keyword>
<evidence type="ECO:0000256" key="7">
    <source>
        <dbReference type="ARBA" id="ARBA00022679"/>
    </source>
</evidence>
<keyword evidence="7" id="KW-0808">Transferase</keyword>
<keyword evidence="9 11" id="KW-1133">Transmembrane helix</keyword>
<dbReference type="UniPathway" id="UPA00222"/>
<dbReference type="RefSeq" id="XP_066916288.1">
    <property type="nucleotide sequence ID" value="XM_067060187.1"/>
</dbReference>
<evidence type="ECO:0000256" key="3">
    <source>
        <dbReference type="ARBA" id="ARBA00004991"/>
    </source>
</evidence>
<sequence>MLQFLAYFGIALWVVVAVVHLVAFLRAKFYLFTYNSQTNKMDNPIGISIVKTLVNYTPEVITNLESVFCLEYPLFEVVICIQDEESSILSHVSNIVKKYPNVDCRIFSGAENVGVNPKINNLMQCYDSLKYEHVWICDSNIKVYKGTLGEMASNLNDNVGMIHQLPFIDLTCKGYGASLEKVYFGTHHARWYLFFNTLNVPCCNGMSSIFNKSILEKHGGLKALANNIAEDHYMAMNFYENGYKLVLSTEPAYQNPSQMSYPYFVNRMTRWQILRLTMLPSGFLEPLIENICLGLFFSWSIQYLYSIYFWKVLFLHEIIWLSSDALLLCTIEKKFHSSLLELFFGWLFREISTYYIFARAVWDRSITWNKSKYKINFDVQSISKFLPTKNENKNI</sequence>
<dbReference type="EC" id="2.4.1.80" evidence="5"/>
<evidence type="ECO:0000256" key="6">
    <source>
        <dbReference type="ARBA" id="ARBA00022676"/>
    </source>
</evidence>
<feature type="transmembrane region" description="Helical" evidence="11">
    <location>
        <begin position="6"/>
        <end position="25"/>
    </location>
</feature>
<keyword evidence="10 11" id="KW-0472">Membrane</keyword>
<dbReference type="GO" id="GO:0016020">
    <property type="term" value="C:membrane"/>
    <property type="evidence" value="ECO:0007669"/>
    <property type="project" value="UniProtKB-SubCell"/>
</dbReference>
<name>A0A7M5TUT6_9CNID</name>
<dbReference type="Gene3D" id="3.90.550.10">
    <property type="entry name" value="Spore Coat Polysaccharide Biosynthesis Protein SpsA, Chain A"/>
    <property type="match status" value="1"/>
</dbReference>
<keyword evidence="6" id="KW-0328">Glycosyltransferase</keyword>
<evidence type="ECO:0000256" key="1">
    <source>
        <dbReference type="ARBA" id="ARBA00004141"/>
    </source>
</evidence>
<dbReference type="GeneID" id="136803459"/>
<dbReference type="AlphaFoldDB" id="A0A7M5TUT6"/>
<dbReference type="Proteomes" id="UP000594262">
    <property type="component" value="Unplaced"/>
</dbReference>
<evidence type="ECO:0000256" key="9">
    <source>
        <dbReference type="ARBA" id="ARBA00022989"/>
    </source>
</evidence>
<evidence type="ECO:0000256" key="4">
    <source>
        <dbReference type="ARBA" id="ARBA00006739"/>
    </source>
</evidence>
<dbReference type="GO" id="GO:0008120">
    <property type="term" value="F:ceramide glucosyltransferase activity"/>
    <property type="evidence" value="ECO:0007669"/>
    <property type="project" value="UniProtKB-EC"/>
</dbReference>
<comment type="pathway">
    <text evidence="2">Lipid metabolism; sphingolipid metabolism.</text>
</comment>
<protein>
    <recommendedName>
        <fullName evidence="5">ceramide glucosyltransferase</fullName>
        <ecNumber evidence="5">2.4.1.80</ecNumber>
    </recommendedName>
</protein>
<evidence type="ECO:0000256" key="11">
    <source>
        <dbReference type="SAM" id="Phobius"/>
    </source>
</evidence>
<dbReference type="PANTHER" id="PTHR12726">
    <property type="entry name" value="CERAMIDE GLUCOSYLTRANSFERASE"/>
    <property type="match status" value="1"/>
</dbReference>
<organism evidence="12 13">
    <name type="scientific">Clytia hemisphaerica</name>
    <dbReference type="NCBI Taxonomy" id="252671"/>
    <lineage>
        <taxon>Eukaryota</taxon>
        <taxon>Metazoa</taxon>
        <taxon>Cnidaria</taxon>
        <taxon>Hydrozoa</taxon>
        <taxon>Hydroidolina</taxon>
        <taxon>Leptothecata</taxon>
        <taxon>Obeliida</taxon>
        <taxon>Clytiidae</taxon>
        <taxon>Clytia</taxon>
    </lineage>
</organism>
<dbReference type="Pfam" id="PF13506">
    <property type="entry name" value="Glyco_transf_21"/>
    <property type="match status" value="1"/>
</dbReference>
<comment type="subcellular location">
    <subcellularLocation>
        <location evidence="1">Membrane</location>
        <topology evidence="1">Multi-pass membrane protein</topology>
    </subcellularLocation>
</comment>